<keyword evidence="1" id="KW-1133">Transmembrane helix</keyword>
<dbReference type="OrthoDB" id="1930571at2"/>
<proteinExistence type="predicted"/>
<keyword evidence="1" id="KW-0472">Membrane</keyword>
<reference evidence="2 3" key="1">
    <citation type="submission" date="2013-11" db="EMBL/GenBank/DDBJ databases">
        <title>Complete genome sequence of Clostridum sp. M2/40.</title>
        <authorList>
            <person name="Wibberg D."/>
            <person name="Puehler A."/>
            <person name="Schlueter A."/>
        </authorList>
    </citation>
    <scope>NUCLEOTIDE SEQUENCE [LARGE SCALE GENOMIC DNA]</scope>
    <source>
        <strain evidence="3">M2/40</strain>
    </source>
</reference>
<dbReference type="RefSeq" id="WP_044038122.1">
    <property type="nucleotide sequence ID" value="NZ_HG917868.1"/>
</dbReference>
<accession>W6S376</accession>
<dbReference type="PATRIC" id="fig|1216932.3.peg.1602"/>
<keyword evidence="3" id="KW-1185">Reference proteome</keyword>
<keyword evidence="1" id="KW-0812">Transmembrane</keyword>
<organism evidence="2 3">
    <name type="scientific">Clostridium bornimense</name>
    <dbReference type="NCBI Taxonomy" id="1216932"/>
    <lineage>
        <taxon>Bacteria</taxon>
        <taxon>Bacillati</taxon>
        <taxon>Bacillota</taxon>
        <taxon>Clostridia</taxon>
        <taxon>Eubacteriales</taxon>
        <taxon>Clostridiaceae</taxon>
        <taxon>Clostridium</taxon>
    </lineage>
</organism>
<evidence type="ECO:0000256" key="1">
    <source>
        <dbReference type="SAM" id="Phobius"/>
    </source>
</evidence>
<dbReference type="KEGG" id="clt:CM240_1609"/>
<dbReference type="EMBL" id="HG917868">
    <property type="protein sequence ID" value="CDM68767.1"/>
    <property type="molecule type" value="Genomic_DNA"/>
</dbReference>
<protein>
    <submittedName>
        <fullName evidence="2">Putative membrane protein</fullName>
    </submittedName>
</protein>
<dbReference type="Proteomes" id="UP000019426">
    <property type="component" value="Chromosome M2/40_rep1"/>
</dbReference>
<feature type="transmembrane region" description="Helical" evidence="1">
    <location>
        <begin position="48"/>
        <end position="69"/>
    </location>
</feature>
<evidence type="ECO:0000313" key="3">
    <source>
        <dbReference type="Proteomes" id="UP000019426"/>
    </source>
</evidence>
<name>W6S376_9CLOT</name>
<sequence>MLVEKEEYIIKGSNALKQSAIEVQRENEYEKLREQRVRSKQKAKKNLVRLRVSVLLSIFMVLVTGILLVSRYSIIYSLQDQYFDAKDELGVAERYNEKLKIDLLKVAEEKDVLNTAKESHNMVLPQKGTAIVLEGNEKTFAEPTKVDEKESIFDKIKGLF</sequence>
<dbReference type="HOGENOM" id="CLU_1649154_0_0_9"/>
<evidence type="ECO:0000313" key="2">
    <source>
        <dbReference type="EMBL" id="CDM68767.1"/>
    </source>
</evidence>
<dbReference type="STRING" id="1216932.CM240_1609"/>
<dbReference type="AlphaFoldDB" id="W6S376"/>
<gene>
    <name evidence="2" type="ORF">CM240_1609</name>
</gene>